<evidence type="ECO:0000259" key="1">
    <source>
        <dbReference type="Pfam" id="PF03732"/>
    </source>
</evidence>
<proteinExistence type="predicted"/>
<reference evidence="2 3" key="1">
    <citation type="submission" date="2019-05" db="EMBL/GenBank/DDBJ databases">
        <title>Mikania micrantha, genome provides insights into the molecular mechanism of rapid growth.</title>
        <authorList>
            <person name="Liu B."/>
        </authorList>
    </citation>
    <scope>NUCLEOTIDE SEQUENCE [LARGE SCALE GENOMIC DNA]</scope>
    <source>
        <strain evidence="2">NLD-2019</strain>
        <tissue evidence="2">Leaf</tissue>
    </source>
</reference>
<dbReference type="Pfam" id="PF03732">
    <property type="entry name" value="Retrotrans_gag"/>
    <property type="match status" value="1"/>
</dbReference>
<evidence type="ECO:0000313" key="2">
    <source>
        <dbReference type="EMBL" id="KAD5960397.1"/>
    </source>
</evidence>
<sequence length="74" mass="9051">MTWGDFTRMLQEEYCPRNEIKKLDEEFWVHKMVGSETEQYCTRFHELCKLCPGMVTPEYKKIKQFISDYIFKSK</sequence>
<dbReference type="InterPro" id="IPR005162">
    <property type="entry name" value="Retrotrans_gag_dom"/>
</dbReference>
<gene>
    <name evidence="2" type="ORF">E3N88_11869</name>
</gene>
<evidence type="ECO:0000313" key="3">
    <source>
        <dbReference type="Proteomes" id="UP000326396"/>
    </source>
</evidence>
<dbReference type="Proteomes" id="UP000326396">
    <property type="component" value="Linkage Group LG14"/>
</dbReference>
<keyword evidence="3" id="KW-1185">Reference proteome</keyword>
<dbReference type="AlphaFoldDB" id="A0A5N6P3W9"/>
<dbReference type="OrthoDB" id="1728409at2759"/>
<name>A0A5N6P3W9_9ASTR</name>
<comment type="caution">
    <text evidence="2">The sequence shown here is derived from an EMBL/GenBank/DDBJ whole genome shotgun (WGS) entry which is preliminary data.</text>
</comment>
<feature type="domain" description="Retrotransposon gag" evidence="1">
    <location>
        <begin position="2"/>
        <end position="66"/>
    </location>
</feature>
<protein>
    <recommendedName>
        <fullName evidence="1">Retrotransposon gag domain-containing protein</fullName>
    </recommendedName>
</protein>
<accession>A0A5N6P3W9</accession>
<dbReference type="EMBL" id="SZYD01000006">
    <property type="protein sequence ID" value="KAD5960397.1"/>
    <property type="molecule type" value="Genomic_DNA"/>
</dbReference>
<organism evidence="2 3">
    <name type="scientific">Mikania micrantha</name>
    <name type="common">bitter vine</name>
    <dbReference type="NCBI Taxonomy" id="192012"/>
    <lineage>
        <taxon>Eukaryota</taxon>
        <taxon>Viridiplantae</taxon>
        <taxon>Streptophyta</taxon>
        <taxon>Embryophyta</taxon>
        <taxon>Tracheophyta</taxon>
        <taxon>Spermatophyta</taxon>
        <taxon>Magnoliopsida</taxon>
        <taxon>eudicotyledons</taxon>
        <taxon>Gunneridae</taxon>
        <taxon>Pentapetalae</taxon>
        <taxon>asterids</taxon>
        <taxon>campanulids</taxon>
        <taxon>Asterales</taxon>
        <taxon>Asteraceae</taxon>
        <taxon>Asteroideae</taxon>
        <taxon>Heliantheae alliance</taxon>
        <taxon>Eupatorieae</taxon>
        <taxon>Mikania</taxon>
    </lineage>
</organism>